<evidence type="ECO:0000313" key="3">
    <source>
        <dbReference type="Proteomes" id="UP001367676"/>
    </source>
</evidence>
<dbReference type="EMBL" id="JBBCAQ010000003">
    <property type="protein sequence ID" value="KAK7604930.1"/>
    <property type="molecule type" value="Genomic_DNA"/>
</dbReference>
<comment type="caution">
    <text evidence="2">The sequence shown here is derived from an EMBL/GenBank/DDBJ whole genome shotgun (WGS) entry which is preliminary data.</text>
</comment>
<keyword evidence="1" id="KW-0732">Signal</keyword>
<dbReference type="AlphaFoldDB" id="A0AAN9TXP9"/>
<evidence type="ECO:0000256" key="1">
    <source>
        <dbReference type="SAM" id="SignalP"/>
    </source>
</evidence>
<evidence type="ECO:0000313" key="2">
    <source>
        <dbReference type="EMBL" id="KAK7604930.1"/>
    </source>
</evidence>
<feature type="signal peptide" evidence="1">
    <location>
        <begin position="1"/>
        <end position="16"/>
    </location>
</feature>
<name>A0AAN9TXP9_9HEMI</name>
<accession>A0AAN9TXP9</accession>
<dbReference type="Proteomes" id="UP001367676">
    <property type="component" value="Unassembled WGS sequence"/>
</dbReference>
<proteinExistence type="predicted"/>
<feature type="chain" id="PRO_5042912971" evidence="1">
    <location>
        <begin position="17"/>
        <end position="235"/>
    </location>
</feature>
<protein>
    <submittedName>
        <fullName evidence="2">Uncharacterized protein</fullName>
    </submittedName>
</protein>
<gene>
    <name evidence="2" type="ORF">V9T40_006116</name>
</gene>
<sequence length="235" mass="26646">MHVARVLVATCVPCLADSELVVYSGVSMMSHLLSPSAPHYKNLTSLAVSFKADSSTEPSESNLDGYVCPQMFPVRQFECLEYLDLEMSPSSSQPYSFSDFVLPNLKSLNVTFRMDLQNAVEYMNFVNFMHAIEKFPCLKSLQLYVPLVDIPYNLPLRLCKSLNDLQYLSIILRNGKAHDFAKYAELSDLFNIRESLRCVSYRGLSLFRNIITKEVQMCKDSNSASDFNPFNKAEV</sequence>
<keyword evidence="3" id="KW-1185">Reference proteome</keyword>
<organism evidence="2 3">
    <name type="scientific">Parthenolecanium corni</name>
    <dbReference type="NCBI Taxonomy" id="536013"/>
    <lineage>
        <taxon>Eukaryota</taxon>
        <taxon>Metazoa</taxon>
        <taxon>Ecdysozoa</taxon>
        <taxon>Arthropoda</taxon>
        <taxon>Hexapoda</taxon>
        <taxon>Insecta</taxon>
        <taxon>Pterygota</taxon>
        <taxon>Neoptera</taxon>
        <taxon>Paraneoptera</taxon>
        <taxon>Hemiptera</taxon>
        <taxon>Sternorrhyncha</taxon>
        <taxon>Coccoidea</taxon>
        <taxon>Coccidae</taxon>
        <taxon>Parthenolecanium</taxon>
    </lineage>
</organism>
<reference evidence="2 3" key="1">
    <citation type="submission" date="2024-03" db="EMBL/GenBank/DDBJ databases">
        <title>Adaptation during the transition from Ophiocordyceps entomopathogen to insect associate is accompanied by gene loss and intensified selection.</title>
        <authorList>
            <person name="Ward C.M."/>
            <person name="Onetto C.A."/>
            <person name="Borneman A.R."/>
        </authorList>
    </citation>
    <scope>NUCLEOTIDE SEQUENCE [LARGE SCALE GENOMIC DNA]</scope>
    <source>
        <strain evidence="2">AWRI1</strain>
        <tissue evidence="2">Single Adult Female</tissue>
    </source>
</reference>